<keyword evidence="2" id="KW-1185">Reference proteome</keyword>
<dbReference type="AlphaFoldDB" id="A0A081BST1"/>
<dbReference type="InterPro" id="IPR041854">
    <property type="entry name" value="BFD-like_2Fe2S-bd_dom_sf"/>
</dbReference>
<organism evidence="1">
    <name type="scientific">Candidatus Moduliflexus flocculans</name>
    <dbReference type="NCBI Taxonomy" id="1499966"/>
    <lineage>
        <taxon>Bacteria</taxon>
        <taxon>Candidatus Moduliflexota</taxon>
        <taxon>Candidatus Moduliflexia</taxon>
        <taxon>Candidatus Moduliflexales</taxon>
        <taxon>Candidatus Moduliflexaceae</taxon>
    </lineage>
</organism>
<protein>
    <recommendedName>
        <fullName evidence="3">BFD-like (2Fe-2S) protein</fullName>
    </recommendedName>
</protein>
<proteinExistence type="predicted"/>
<dbReference type="HOGENOM" id="CLU_205138_0_0_0"/>
<dbReference type="Gene3D" id="1.10.10.1100">
    <property type="entry name" value="BFD-like [2Fe-2S]-binding domain"/>
    <property type="match status" value="1"/>
</dbReference>
<evidence type="ECO:0008006" key="3">
    <source>
        <dbReference type="Google" id="ProtNLM"/>
    </source>
</evidence>
<dbReference type="STRING" id="1499966.U14_05747"/>
<evidence type="ECO:0000313" key="1">
    <source>
        <dbReference type="EMBL" id="GAK54462.1"/>
    </source>
</evidence>
<dbReference type="Proteomes" id="UP000030700">
    <property type="component" value="Unassembled WGS sequence"/>
</dbReference>
<name>A0A081BST1_9BACT</name>
<accession>A0A081BST1</accession>
<evidence type="ECO:0000313" key="2">
    <source>
        <dbReference type="Proteomes" id="UP000030700"/>
    </source>
</evidence>
<dbReference type="EMBL" id="DF820461">
    <property type="protein sequence ID" value="GAK54462.1"/>
    <property type="molecule type" value="Genomic_DNA"/>
</dbReference>
<gene>
    <name evidence="1" type="ORF">U14_05747</name>
</gene>
<reference evidence="1" key="1">
    <citation type="journal article" date="2015" name="PeerJ">
        <title>First genomic representation of candidate bacterial phylum KSB3 points to enhanced environmental sensing as a trigger of wastewater bulking.</title>
        <authorList>
            <person name="Sekiguchi Y."/>
            <person name="Ohashi A."/>
            <person name="Parks D.H."/>
            <person name="Yamauchi T."/>
            <person name="Tyson G.W."/>
            <person name="Hugenholtz P."/>
        </authorList>
    </citation>
    <scope>NUCLEOTIDE SEQUENCE [LARGE SCALE GENOMIC DNA]</scope>
</reference>
<sequence>MMTRDDDMICYCFQYTSGDIRRDAAEHGKSTILQQILDAKRAGGCQCAEKHPKGT</sequence>